<dbReference type="InterPro" id="IPR001878">
    <property type="entry name" value="Znf_CCHC"/>
</dbReference>
<dbReference type="GO" id="GO:0003964">
    <property type="term" value="F:RNA-directed DNA polymerase activity"/>
    <property type="evidence" value="ECO:0007669"/>
    <property type="project" value="UniProtKB-KW"/>
</dbReference>
<keyword evidence="3" id="KW-0548">Nucleotidyltransferase</keyword>
<dbReference type="Gene3D" id="3.10.10.10">
    <property type="entry name" value="HIV Type 1 Reverse Transcriptase, subunit A, domain 1"/>
    <property type="match status" value="1"/>
</dbReference>
<dbReference type="GO" id="GO:0004519">
    <property type="term" value="F:endonuclease activity"/>
    <property type="evidence" value="ECO:0007669"/>
    <property type="project" value="UniProtKB-KW"/>
</dbReference>
<dbReference type="PANTHER" id="PTHR35046:SF9">
    <property type="entry name" value="RNA-DIRECTED DNA POLYMERASE"/>
    <property type="match status" value="1"/>
</dbReference>
<keyword evidence="5" id="KW-0255">Endonuclease</keyword>
<dbReference type="InterPro" id="IPR000477">
    <property type="entry name" value="RT_dom"/>
</dbReference>
<proteinExistence type="predicted"/>
<dbReference type="Pfam" id="PF00078">
    <property type="entry name" value="RVT_1"/>
    <property type="match status" value="1"/>
</dbReference>
<dbReference type="PANTHER" id="PTHR35046">
    <property type="entry name" value="ZINC KNUCKLE (CCHC-TYPE) FAMILY PROTEIN"/>
    <property type="match status" value="1"/>
</dbReference>
<dbReference type="AlphaFoldDB" id="A0A2N9G3C2"/>
<dbReference type="EMBL" id="OIVN01001427">
    <property type="protein sequence ID" value="SPC93830.1"/>
    <property type="molecule type" value="Genomic_DNA"/>
</dbReference>
<organism evidence="11">
    <name type="scientific">Fagus sylvatica</name>
    <name type="common">Beechnut</name>
    <dbReference type="NCBI Taxonomy" id="28930"/>
    <lineage>
        <taxon>Eukaryota</taxon>
        <taxon>Viridiplantae</taxon>
        <taxon>Streptophyta</taxon>
        <taxon>Embryophyta</taxon>
        <taxon>Tracheophyta</taxon>
        <taxon>Spermatophyta</taxon>
        <taxon>Magnoliopsida</taxon>
        <taxon>eudicotyledons</taxon>
        <taxon>Gunneridae</taxon>
        <taxon>Pentapetalae</taxon>
        <taxon>rosids</taxon>
        <taxon>fabids</taxon>
        <taxon>Fagales</taxon>
        <taxon>Fagaceae</taxon>
        <taxon>Fagus</taxon>
    </lineage>
</organism>
<dbReference type="FunFam" id="3.10.10.10:FF:000007">
    <property type="entry name" value="Retrovirus-related Pol polyprotein from transposon 17.6-like Protein"/>
    <property type="match status" value="1"/>
</dbReference>
<dbReference type="Gene3D" id="3.30.70.270">
    <property type="match status" value="2"/>
</dbReference>
<keyword evidence="1" id="KW-0645">Protease</keyword>
<reference evidence="11" key="1">
    <citation type="submission" date="2018-02" db="EMBL/GenBank/DDBJ databases">
        <authorList>
            <person name="Cohen D.B."/>
            <person name="Kent A.D."/>
        </authorList>
    </citation>
    <scope>NUCLEOTIDE SEQUENCE</scope>
</reference>
<dbReference type="Gene3D" id="4.10.60.10">
    <property type="entry name" value="Zinc finger, CCHC-type"/>
    <property type="match status" value="1"/>
</dbReference>
<evidence type="ECO:0000256" key="5">
    <source>
        <dbReference type="ARBA" id="ARBA00022759"/>
    </source>
</evidence>
<feature type="region of interest" description="Disordered" evidence="9">
    <location>
        <begin position="350"/>
        <end position="384"/>
    </location>
</feature>
<accession>A0A2N9G3C2</accession>
<dbReference type="InterPro" id="IPR043128">
    <property type="entry name" value="Rev_trsase/Diguanyl_cyclase"/>
</dbReference>
<feature type="region of interest" description="Disordered" evidence="9">
    <location>
        <begin position="76"/>
        <end position="161"/>
    </location>
</feature>
<dbReference type="SUPFAM" id="SSF57756">
    <property type="entry name" value="Retrovirus zinc finger-like domains"/>
    <property type="match status" value="1"/>
</dbReference>
<dbReference type="GO" id="GO:0006508">
    <property type="term" value="P:proteolysis"/>
    <property type="evidence" value="ECO:0007669"/>
    <property type="project" value="UniProtKB-KW"/>
</dbReference>
<keyword evidence="2" id="KW-0808">Transferase</keyword>
<feature type="compositionally biased region" description="Polar residues" evidence="9">
    <location>
        <begin position="76"/>
        <end position="86"/>
    </location>
</feature>
<dbReference type="SMART" id="SM00343">
    <property type="entry name" value="ZnF_C2HC"/>
    <property type="match status" value="1"/>
</dbReference>
<sequence>MILWELERVESLTRKHVPATPPCKGLIPCFHGKVYFNHIDENQGGPSLKDPLQVPDGPITRSRAKKIKEAMQGLVQSTWDEASKSPTIKDGSSRNAAIRNLQGGRDRRRREPRVENEYENEGDGEDEEDLASEVGSGRHRRVRRERGHEWNPGGRDGVDRSLGSIKMKIPSFQGRTDPEVYLEWEKKIDLVFDCHNYSEEKKVKLAVIEFTDYAIIWWDQLVTNRRRNNERPVETWGELKALMRRRFVPSHFYRDLYQKLQNLTQGSRSVEDYHKEMEVAMIRANVEEDREATMARFLSGLNRDIANVIELQHYVEIEDMVHMAMKVERQLKRKGTARYTSVSNTTWKSKWDRNDSAEAKRKTEPPKGKDEGTSNKPKVESQPSRNRDIKCFKCLGSGHIASQCPNRRVMIMRDNGEVMTESEDDSDGMPELVDASDDDGVVYPVTEQQRENIFHTRCHVNNKWLNDCGEVRVDRQVLVTFSIGKYLDEVLCDVVPMHAGHILLGRPWQYDRRVTHDGFKNMSLRMYSQRRCLNELPPIRGIEHQIDFVPGAAIPNRPAYRSNPEETKELQRQVEDLMSKGYVRESMSPCAVPVLLVPKKDGTWRMCVDCRAINNITVKYRHPIPRLDDMLDELHGSCIFSKIDLKSGYHQIRMKEGDEWKTAFKTKYGLYEWLVMPFGLTNAPSTFMRLMNHVLRIEVDEEKVKAIKEWPTPKSITEVRSFHGLASFYRRFVKDFSTLAAPLTEIIKKNVGFHWGADQDNAFATIKERLCSAPCPSSVRSLSGASLKYPTYDKELYALVRALETWQHYLWPREFVIHTDHESLKHLKGQGKLNQRHARWLEYIETFPYVIRYKQGKENIVADALSRRYVLLTSMSAKIAWL</sequence>
<dbReference type="GO" id="GO:0008270">
    <property type="term" value="F:zinc ion binding"/>
    <property type="evidence" value="ECO:0007669"/>
    <property type="project" value="UniProtKB-KW"/>
</dbReference>
<dbReference type="InterPro" id="IPR036875">
    <property type="entry name" value="Znf_CCHC_sf"/>
</dbReference>
<dbReference type="SUPFAM" id="SSF56672">
    <property type="entry name" value="DNA/RNA polymerases"/>
    <property type="match status" value="1"/>
</dbReference>
<evidence type="ECO:0000259" key="10">
    <source>
        <dbReference type="PROSITE" id="PS50158"/>
    </source>
</evidence>
<evidence type="ECO:0000256" key="8">
    <source>
        <dbReference type="PROSITE-ProRule" id="PRU00047"/>
    </source>
</evidence>
<keyword evidence="8" id="KW-0862">Zinc</keyword>
<evidence type="ECO:0000256" key="4">
    <source>
        <dbReference type="ARBA" id="ARBA00022722"/>
    </source>
</evidence>
<keyword evidence="7" id="KW-0695">RNA-directed DNA polymerase</keyword>
<evidence type="ECO:0000313" key="11">
    <source>
        <dbReference type="EMBL" id="SPC93830.1"/>
    </source>
</evidence>
<keyword evidence="6" id="KW-0378">Hydrolase</keyword>
<evidence type="ECO:0000256" key="3">
    <source>
        <dbReference type="ARBA" id="ARBA00022695"/>
    </source>
</evidence>
<feature type="domain" description="CCHC-type" evidence="10">
    <location>
        <begin position="390"/>
        <end position="406"/>
    </location>
</feature>
<dbReference type="GO" id="GO:0003676">
    <property type="term" value="F:nucleic acid binding"/>
    <property type="evidence" value="ECO:0007669"/>
    <property type="project" value="InterPro"/>
</dbReference>
<gene>
    <name evidence="11" type="ORF">FSB_LOCUS21712</name>
</gene>
<evidence type="ECO:0000256" key="7">
    <source>
        <dbReference type="ARBA" id="ARBA00022918"/>
    </source>
</evidence>
<dbReference type="CDD" id="cd09274">
    <property type="entry name" value="RNase_HI_RT_Ty3"/>
    <property type="match status" value="1"/>
</dbReference>
<evidence type="ECO:0000256" key="1">
    <source>
        <dbReference type="ARBA" id="ARBA00022670"/>
    </source>
</evidence>
<dbReference type="InterPro" id="IPR041373">
    <property type="entry name" value="RT_RNaseH"/>
</dbReference>
<dbReference type="InterPro" id="IPR005162">
    <property type="entry name" value="Retrotrans_gag_dom"/>
</dbReference>
<dbReference type="Pfam" id="PF03732">
    <property type="entry name" value="Retrotrans_gag"/>
    <property type="match status" value="1"/>
</dbReference>
<keyword evidence="8" id="KW-0479">Metal-binding</keyword>
<protein>
    <recommendedName>
        <fullName evidence="10">CCHC-type domain-containing protein</fullName>
    </recommendedName>
</protein>
<keyword evidence="8" id="KW-0863">Zinc-finger</keyword>
<evidence type="ECO:0000256" key="2">
    <source>
        <dbReference type="ARBA" id="ARBA00022679"/>
    </source>
</evidence>
<feature type="compositionally biased region" description="Acidic residues" evidence="9">
    <location>
        <begin position="117"/>
        <end position="131"/>
    </location>
</feature>
<dbReference type="InterPro" id="IPR043502">
    <property type="entry name" value="DNA/RNA_pol_sf"/>
</dbReference>
<dbReference type="PROSITE" id="PS50158">
    <property type="entry name" value="ZF_CCHC"/>
    <property type="match status" value="1"/>
</dbReference>
<dbReference type="GO" id="GO:0008233">
    <property type="term" value="F:peptidase activity"/>
    <property type="evidence" value="ECO:0007669"/>
    <property type="project" value="UniProtKB-KW"/>
</dbReference>
<evidence type="ECO:0000256" key="9">
    <source>
        <dbReference type="SAM" id="MobiDB-lite"/>
    </source>
</evidence>
<dbReference type="Pfam" id="PF17917">
    <property type="entry name" value="RT_RNaseH"/>
    <property type="match status" value="1"/>
</dbReference>
<dbReference type="CDD" id="cd01647">
    <property type="entry name" value="RT_LTR"/>
    <property type="match status" value="1"/>
</dbReference>
<dbReference type="FunFam" id="3.30.70.270:FF:000020">
    <property type="entry name" value="Transposon Tf2-6 polyprotein-like Protein"/>
    <property type="match status" value="1"/>
</dbReference>
<keyword evidence="4" id="KW-0540">Nuclease</keyword>
<name>A0A2N9G3C2_FAGSY</name>
<evidence type="ECO:0000256" key="6">
    <source>
        <dbReference type="ARBA" id="ARBA00022801"/>
    </source>
</evidence>